<comment type="caution">
    <text evidence="5">The sequence shown here is derived from an EMBL/GenBank/DDBJ whole genome shotgun (WGS) entry which is preliminary data.</text>
</comment>
<evidence type="ECO:0008006" key="7">
    <source>
        <dbReference type="Google" id="ProtNLM"/>
    </source>
</evidence>
<dbReference type="CDD" id="cd01949">
    <property type="entry name" value="GGDEF"/>
    <property type="match status" value="1"/>
</dbReference>
<dbReference type="Gene3D" id="3.20.20.450">
    <property type="entry name" value="EAL domain"/>
    <property type="match status" value="1"/>
</dbReference>
<dbReference type="EMBL" id="BAAAET010000003">
    <property type="protein sequence ID" value="GAA0695438.1"/>
    <property type="molecule type" value="Genomic_DNA"/>
</dbReference>
<dbReference type="InterPro" id="IPR035919">
    <property type="entry name" value="EAL_sf"/>
</dbReference>
<dbReference type="Proteomes" id="UP001499915">
    <property type="component" value="Unassembled WGS sequence"/>
</dbReference>
<dbReference type="Pfam" id="PF00990">
    <property type="entry name" value="GGDEF"/>
    <property type="match status" value="1"/>
</dbReference>
<evidence type="ECO:0000313" key="5">
    <source>
        <dbReference type="EMBL" id="GAA0695438.1"/>
    </source>
</evidence>
<dbReference type="InterPro" id="IPR003660">
    <property type="entry name" value="HAMP_dom"/>
</dbReference>
<dbReference type="RefSeq" id="WP_343806234.1">
    <property type="nucleotide sequence ID" value="NZ_BAAAET010000003.1"/>
</dbReference>
<dbReference type="SUPFAM" id="SSF141868">
    <property type="entry name" value="EAL domain-like"/>
    <property type="match status" value="1"/>
</dbReference>
<evidence type="ECO:0000259" key="3">
    <source>
        <dbReference type="PROSITE" id="PS50885"/>
    </source>
</evidence>
<organism evidence="5 6">
    <name type="scientific">Marinobacterium maritimum</name>
    <dbReference type="NCBI Taxonomy" id="500162"/>
    <lineage>
        <taxon>Bacteria</taxon>
        <taxon>Pseudomonadati</taxon>
        <taxon>Pseudomonadota</taxon>
        <taxon>Gammaproteobacteria</taxon>
        <taxon>Oceanospirillales</taxon>
        <taxon>Oceanospirillaceae</taxon>
        <taxon>Marinobacterium</taxon>
    </lineage>
</organism>
<dbReference type="SMART" id="SM00304">
    <property type="entry name" value="HAMP"/>
    <property type="match status" value="1"/>
</dbReference>
<dbReference type="InterPro" id="IPR033417">
    <property type="entry name" value="CHASE8"/>
</dbReference>
<evidence type="ECO:0000259" key="2">
    <source>
        <dbReference type="PROSITE" id="PS50883"/>
    </source>
</evidence>
<dbReference type="Pfam" id="PF17152">
    <property type="entry name" value="CHASE8"/>
    <property type="match status" value="1"/>
</dbReference>
<dbReference type="PROSITE" id="PS50885">
    <property type="entry name" value="HAMP"/>
    <property type="match status" value="1"/>
</dbReference>
<evidence type="ECO:0000256" key="1">
    <source>
        <dbReference type="SAM" id="Coils"/>
    </source>
</evidence>
<dbReference type="InterPro" id="IPR029787">
    <property type="entry name" value="Nucleotide_cyclase"/>
</dbReference>
<dbReference type="NCBIfam" id="TIGR00254">
    <property type="entry name" value="GGDEF"/>
    <property type="match status" value="1"/>
</dbReference>
<evidence type="ECO:0000259" key="4">
    <source>
        <dbReference type="PROSITE" id="PS50887"/>
    </source>
</evidence>
<protein>
    <recommendedName>
        <fullName evidence="7">Diguanylate cyclase (GGDEF) domain-containing protein</fullName>
    </recommendedName>
</protein>
<feature type="domain" description="GGDEF" evidence="4">
    <location>
        <begin position="294"/>
        <end position="426"/>
    </location>
</feature>
<dbReference type="SUPFAM" id="SSF158472">
    <property type="entry name" value="HAMP domain-like"/>
    <property type="match status" value="1"/>
</dbReference>
<dbReference type="SMART" id="SM00267">
    <property type="entry name" value="GGDEF"/>
    <property type="match status" value="1"/>
</dbReference>
<feature type="coiled-coil region" evidence="1">
    <location>
        <begin position="228"/>
        <end position="263"/>
    </location>
</feature>
<feature type="domain" description="EAL" evidence="2">
    <location>
        <begin position="435"/>
        <end position="689"/>
    </location>
</feature>
<keyword evidence="6" id="KW-1185">Reference proteome</keyword>
<reference evidence="5 6" key="1">
    <citation type="journal article" date="2019" name="Int. J. Syst. Evol. Microbiol.">
        <title>The Global Catalogue of Microorganisms (GCM) 10K type strain sequencing project: providing services to taxonomists for standard genome sequencing and annotation.</title>
        <authorList>
            <consortium name="The Broad Institute Genomics Platform"/>
            <consortium name="The Broad Institute Genome Sequencing Center for Infectious Disease"/>
            <person name="Wu L."/>
            <person name="Ma J."/>
        </authorList>
    </citation>
    <scope>NUCLEOTIDE SEQUENCE [LARGE SCALE GENOMIC DNA]</scope>
    <source>
        <strain evidence="5 6">JCM 15134</strain>
    </source>
</reference>
<dbReference type="Gene3D" id="6.10.340.10">
    <property type="match status" value="1"/>
</dbReference>
<evidence type="ECO:0000313" key="6">
    <source>
        <dbReference type="Proteomes" id="UP001499915"/>
    </source>
</evidence>
<gene>
    <name evidence="5" type="ORF">GCM10009104_23960</name>
</gene>
<dbReference type="CDD" id="cd06225">
    <property type="entry name" value="HAMP"/>
    <property type="match status" value="1"/>
</dbReference>
<accession>A0ABN1I7R9</accession>
<dbReference type="InterPro" id="IPR043128">
    <property type="entry name" value="Rev_trsase/Diguanyl_cyclase"/>
</dbReference>
<dbReference type="SUPFAM" id="SSF55073">
    <property type="entry name" value="Nucleotide cyclase"/>
    <property type="match status" value="1"/>
</dbReference>
<dbReference type="CDD" id="cd01948">
    <property type="entry name" value="EAL"/>
    <property type="match status" value="1"/>
</dbReference>
<proteinExistence type="predicted"/>
<dbReference type="PROSITE" id="PS50883">
    <property type="entry name" value="EAL"/>
    <property type="match status" value="1"/>
</dbReference>
<dbReference type="PROSITE" id="PS50887">
    <property type="entry name" value="GGDEF"/>
    <property type="match status" value="1"/>
</dbReference>
<sequence length="701" mass="78202">MKSLFKTQPLKRKLLALLMIISCSVLLLATVGFAASDWISSRGDLYDRMRYQGNLIGNNSLAALTFGDRAAARQTLSTLSSEDNVVAAALYDHAGQRFAAYRKGPLALPATPPAQATGEHEGALYIVQPIVHDHETIGQIMILSELSNWQQQQVQRMSVVLGLFLVSVLVASILSDVAQGVVTGPILNLANTARRITKTRNYQLRAEKLSRDEIGELADDFNEMLHQIQSRDEELRSIQAQLEEKVQERTAELEELTRQLEHQAFHDTLTGLANRATFDNNLMTAIHYAQRRGSQLAVMFLDLDRFKEVNDTLGHGVGDRLLVEMSTRLHNCLRQSDTLARLGGDEFAVLLMDADVDATAEVAHKLVQAIDHPAVIDGYNLQVTTSIGISLYPCDGTEASALLKNADTAMYHSKELGGNQFNFYVTEMNQRTERRMLLESKLRDALSKQAFTLCYQPKWNTQSLRIAGVEALIRWFDPEEGFISPAEFIPLAEDCGLIGEIDDWVARQACRDILSLYEGAEPELSLAVNLSPALFVNEDVYRRIAGTLEQTGFPAHKLELEVTETLVVSEVASVHEQLSKIRQLGVEIAIDDFGVAYSSLSRLKQLPLNTLKIDRSFIQDIGSDQDDEVIVRTIIDMAHNLNLKVVAEGVETEQQYQFVKRHHCNLVQGYLFSKPVPLAELARLLQQQSCSREPLASIPHR</sequence>
<dbReference type="InterPro" id="IPR001633">
    <property type="entry name" value="EAL_dom"/>
</dbReference>
<dbReference type="PANTHER" id="PTHR44757">
    <property type="entry name" value="DIGUANYLATE CYCLASE DGCP"/>
    <property type="match status" value="1"/>
</dbReference>
<dbReference type="SMART" id="SM00052">
    <property type="entry name" value="EAL"/>
    <property type="match status" value="1"/>
</dbReference>
<dbReference type="Pfam" id="PF00563">
    <property type="entry name" value="EAL"/>
    <property type="match status" value="1"/>
</dbReference>
<dbReference type="InterPro" id="IPR000160">
    <property type="entry name" value="GGDEF_dom"/>
</dbReference>
<dbReference type="InterPro" id="IPR052155">
    <property type="entry name" value="Biofilm_reg_signaling"/>
</dbReference>
<dbReference type="Pfam" id="PF00672">
    <property type="entry name" value="HAMP"/>
    <property type="match status" value="1"/>
</dbReference>
<dbReference type="PANTHER" id="PTHR44757:SF2">
    <property type="entry name" value="BIOFILM ARCHITECTURE MAINTENANCE PROTEIN MBAA"/>
    <property type="match status" value="1"/>
</dbReference>
<name>A0ABN1I7R9_9GAMM</name>
<feature type="domain" description="HAMP" evidence="3">
    <location>
        <begin position="180"/>
        <end position="233"/>
    </location>
</feature>
<keyword evidence="1" id="KW-0175">Coiled coil</keyword>
<dbReference type="Gene3D" id="3.30.70.270">
    <property type="match status" value="1"/>
</dbReference>